<feature type="transmembrane region" description="Helical" evidence="7">
    <location>
        <begin position="426"/>
        <end position="449"/>
    </location>
</feature>
<sequence length="460" mass="50435">MNRTNGRQWFLLCLSVVECLLCTGVTFGLSALTIALKRDGQFAETCGGAEGATMLEGEGEEECVGQKLKFNAMFTAGTVSVPLSMMFWGRLIDLKGVKWVRLVSLSLFTVGCVLFAESDSKTFDAYVVSCVFLGSGGAGFFISHFQFCEHWRHTMYFGMSHSATNMAFDSSTVTFYAFEAMHKAGCSVRALFYGLAGLSAVFMMSTNSYVWGKYLDSPEKEEYVEEAEMESGGDGELAKVQSSRAKGLEHLGVPLTQMKFTEQVRTPYFISVAAWSLGSIYRSMFILGSIFEQMLYNGDGRSTKDANAYVRVFNALILVSTFLTPFFGFFVDRFGLAPAFTLVNVLGVLSFVGVLWNHDIVSLSIAFLAFGCFRAWNYSCLTIYVQGVFGNATFGQLYGIGIGVFAVISGAMQYPSMHLVLKEGDGSFLVVDLLMICIGILLFAFPVWIRKNGVVGAHGS</sequence>
<name>K8EAW4_9CHLO</name>
<evidence type="ECO:0000256" key="2">
    <source>
        <dbReference type="ARBA" id="ARBA00006595"/>
    </source>
</evidence>
<dbReference type="GO" id="GO:0016020">
    <property type="term" value="C:membrane"/>
    <property type="evidence" value="ECO:0007669"/>
    <property type="project" value="UniProtKB-SubCell"/>
</dbReference>
<dbReference type="SUPFAM" id="SSF103473">
    <property type="entry name" value="MFS general substrate transporter"/>
    <property type="match status" value="1"/>
</dbReference>
<dbReference type="Gene3D" id="1.20.1250.20">
    <property type="entry name" value="MFS general substrate transporter like domains"/>
    <property type="match status" value="1"/>
</dbReference>
<dbReference type="AlphaFoldDB" id="K8EAW4"/>
<keyword evidence="5 7" id="KW-1133">Transmembrane helix</keyword>
<feature type="transmembrane region" description="Helical" evidence="7">
    <location>
        <begin position="397"/>
        <end position="414"/>
    </location>
</feature>
<feature type="transmembrane region" description="Helical" evidence="7">
    <location>
        <begin position="363"/>
        <end position="385"/>
    </location>
</feature>
<dbReference type="Proteomes" id="UP000198341">
    <property type="component" value="Chromosome 2"/>
</dbReference>
<organism evidence="9 10">
    <name type="scientific">Bathycoccus prasinos</name>
    <dbReference type="NCBI Taxonomy" id="41875"/>
    <lineage>
        <taxon>Eukaryota</taxon>
        <taxon>Viridiplantae</taxon>
        <taxon>Chlorophyta</taxon>
        <taxon>Mamiellophyceae</taxon>
        <taxon>Mamiellales</taxon>
        <taxon>Bathycoccaceae</taxon>
        <taxon>Bathycoccus</taxon>
    </lineage>
</organism>
<comment type="similarity">
    <text evidence="2">Belongs to the SLC43A transporter (TC 2.A.1.44) family.</text>
</comment>
<keyword evidence="10" id="KW-1185">Reference proteome</keyword>
<dbReference type="GeneID" id="19017283"/>
<evidence type="ECO:0000256" key="3">
    <source>
        <dbReference type="ARBA" id="ARBA00022448"/>
    </source>
</evidence>
<dbReference type="PANTHER" id="PTHR20772:SF2">
    <property type="entry name" value="PROTEIN FMP42"/>
    <property type="match status" value="1"/>
</dbReference>
<feature type="chain" id="PRO_5003919121" evidence="8">
    <location>
        <begin position="20"/>
        <end position="460"/>
    </location>
</feature>
<dbReference type="InterPro" id="IPR036259">
    <property type="entry name" value="MFS_trans_sf"/>
</dbReference>
<comment type="subcellular location">
    <subcellularLocation>
        <location evidence="1">Membrane</location>
        <topology evidence="1">Multi-pass membrane protein</topology>
    </subcellularLocation>
</comment>
<reference evidence="9 10" key="1">
    <citation type="submission" date="2011-10" db="EMBL/GenBank/DDBJ databases">
        <authorList>
            <person name="Genoscope - CEA"/>
        </authorList>
    </citation>
    <scope>NUCLEOTIDE SEQUENCE [LARGE SCALE GENOMIC DNA]</scope>
    <source>
        <strain evidence="9 10">RCC 1105</strain>
    </source>
</reference>
<dbReference type="InterPro" id="IPR011701">
    <property type="entry name" value="MFS"/>
</dbReference>
<evidence type="ECO:0000256" key="6">
    <source>
        <dbReference type="ARBA" id="ARBA00023136"/>
    </source>
</evidence>
<dbReference type="OrthoDB" id="330047at2759"/>
<keyword evidence="8" id="KW-0732">Signal</keyword>
<dbReference type="PANTHER" id="PTHR20772">
    <property type="entry name" value="PROTEIN FMP42"/>
    <property type="match status" value="1"/>
</dbReference>
<evidence type="ECO:0000256" key="7">
    <source>
        <dbReference type="SAM" id="Phobius"/>
    </source>
</evidence>
<feature type="transmembrane region" description="Helical" evidence="7">
    <location>
        <begin position="268"/>
        <end position="291"/>
    </location>
</feature>
<dbReference type="Pfam" id="PF07690">
    <property type="entry name" value="MFS_1"/>
    <property type="match status" value="1"/>
</dbReference>
<evidence type="ECO:0000256" key="1">
    <source>
        <dbReference type="ARBA" id="ARBA00004141"/>
    </source>
</evidence>
<protein>
    <submittedName>
        <fullName evidence="9">Major facilitator superfamily</fullName>
    </submittedName>
</protein>
<feature type="signal peptide" evidence="8">
    <location>
        <begin position="1"/>
        <end position="19"/>
    </location>
</feature>
<feature type="transmembrane region" description="Helical" evidence="7">
    <location>
        <begin position="99"/>
        <end position="117"/>
    </location>
</feature>
<gene>
    <name evidence="9" type="ORF">Bathy02g01690</name>
</gene>
<proteinExistence type="inferred from homology"/>
<evidence type="ECO:0000313" key="9">
    <source>
        <dbReference type="EMBL" id="CCO15032.1"/>
    </source>
</evidence>
<dbReference type="KEGG" id="bpg:Bathy02g01690"/>
<evidence type="ECO:0000256" key="4">
    <source>
        <dbReference type="ARBA" id="ARBA00022692"/>
    </source>
</evidence>
<feature type="transmembrane region" description="Helical" evidence="7">
    <location>
        <begin position="123"/>
        <end position="145"/>
    </location>
</feature>
<evidence type="ECO:0000256" key="8">
    <source>
        <dbReference type="SAM" id="SignalP"/>
    </source>
</evidence>
<keyword evidence="4 7" id="KW-0812">Transmembrane</keyword>
<feature type="transmembrane region" description="Helical" evidence="7">
    <location>
        <begin position="337"/>
        <end position="356"/>
    </location>
</feature>
<dbReference type="InterPro" id="IPR052599">
    <property type="entry name" value="SLC43A_AATransporter"/>
</dbReference>
<dbReference type="STRING" id="41875.K8EAW4"/>
<evidence type="ECO:0000313" key="10">
    <source>
        <dbReference type="Proteomes" id="UP000198341"/>
    </source>
</evidence>
<feature type="transmembrane region" description="Helical" evidence="7">
    <location>
        <begin position="72"/>
        <end position="92"/>
    </location>
</feature>
<dbReference type="RefSeq" id="XP_007514792.1">
    <property type="nucleotide sequence ID" value="XM_007514730.1"/>
</dbReference>
<dbReference type="GO" id="GO:0022857">
    <property type="term" value="F:transmembrane transporter activity"/>
    <property type="evidence" value="ECO:0007669"/>
    <property type="project" value="InterPro"/>
</dbReference>
<evidence type="ECO:0000256" key="5">
    <source>
        <dbReference type="ARBA" id="ARBA00022989"/>
    </source>
</evidence>
<keyword evidence="6 7" id="KW-0472">Membrane</keyword>
<feature type="transmembrane region" description="Helical" evidence="7">
    <location>
        <begin position="9"/>
        <end position="35"/>
    </location>
</feature>
<feature type="transmembrane region" description="Helical" evidence="7">
    <location>
        <begin position="190"/>
        <end position="211"/>
    </location>
</feature>
<dbReference type="EMBL" id="FO082277">
    <property type="protein sequence ID" value="CCO15032.1"/>
    <property type="molecule type" value="Genomic_DNA"/>
</dbReference>
<accession>K8EAW4</accession>
<keyword evidence="3" id="KW-0813">Transport</keyword>
<feature type="transmembrane region" description="Helical" evidence="7">
    <location>
        <begin position="312"/>
        <end position="331"/>
    </location>
</feature>